<evidence type="ECO:0000313" key="3">
    <source>
        <dbReference type="Proteomes" id="UP000241447"/>
    </source>
</evidence>
<dbReference type="OrthoDB" id="5451971at2"/>
<proteinExistence type="predicted"/>
<gene>
    <name evidence="2" type="ORF">DA792_04410</name>
</gene>
<evidence type="ECO:0000259" key="1">
    <source>
        <dbReference type="PROSITE" id="PS50172"/>
    </source>
</evidence>
<feature type="domain" description="BRCT" evidence="1">
    <location>
        <begin position="195"/>
        <end position="252"/>
    </location>
</feature>
<name>A0A2R4LZS9_9RHOB</name>
<dbReference type="Gene3D" id="3.40.50.10190">
    <property type="entry name" value="BRCT domain"/>
    <property type="match status" value="1"/>
</dbReference>
<protein>
    <recommendedName>
        <fullName evidence="1">BRCT domain-containing protein</fullName>
    </recommendedName>
</protein>
<dbReference type="AlphaFoldDB" id="A0A2R4LZS9"/>
<dbReference type="EMBL" id="CP028475">
    <property type="protein sequence ID" value="AVW90421.1"/>
    <property type="molecule type" value="Genomic_DNA"/>
</dbReference>
<dbReference type="PROSITE" id="PS50172">
    <property type="entry name" value="BRCT"/>
    <property type="match status" value="1"/>
</dbReference>
<dbReference type="Proteomes" id="UP000241447">
    <property type="component" value="Chromosome"/>
</dbReference>
<dbReference type="InterPro" id="IPR001357">
    <property type="entry name" value="BRCT_dom"/>
</dbReference>
<dbReference type="InterPro" id="IPR036420">
    <property type="entry name" value="BRCT_dom_sf"/>
</dbReference>
<dbReference type="KEGG" id="cbak:DA792_04410"/>
<evidence type="ECO:0000313" key="2">
    <source>
        <dbReference type="EMBL" id="AVW90421.1"/>
    </source>
</evidence>
<dbReference type="SUPFAM" id="SSF52113">
    <property type="entry name" value="BRCT domain"/>
    <property type="match status" value="1"/>
</dbReference>
<dbReference type="Pfam" id="PF00533">
    <property type="entry name" value="BRCT"/>
    <property type="match status" value="1"/>
</dbReference>
<accession>A0A2R4LZS9</accession>
<sequence length="287" mass="31447">MANFEVGGAALGRVHRKANDKKFFCYFTGFIQGIVASGGIEPEEVKPLLDQCFEFARNVGDEDAFEIIEDFNAELLEADSLFDAAEYRMRDIDPDCERSALNRFLGFCAGIACDDRITLAETEKVIAFAQEQPSVLEDVGARAVISCCVDAVEDGEISSEESTEICYSISRIVGDCYADTGMSALGSVPVFEEAKIDEILEGTSFVLTGAFTVSPRRILEDAILERGGLVAKSPSGKTDYLVVASEASRDWVQTHKGTKIIKAIQLREKSGQPHFLSEMRLLKILDL</sequence>
<reference evidence="2 3" key="1">
    <citation type="submission" date="2018-03" db="EMBL/GenBank/DDBJ databases">
        <title>The Complete Genome of Celeribacter baekdonensis strain LH4, a Thiosulfate-Oxidizing Alphaproteobacterium Isolated from Gulf of Mexico Continental Slope Sediments.</title>
        <authorList>
            <person name="Flood B.E."/>
            <person name="Bailey J.V."/>
            <person name="Leprich D."/>
        </authorList>
    </citation>
    <scope>NUCLEOTIDE SEQUENCE [LARGE SCALE GENOMIC DNA]</scope>
    <source>
        <strain evidence="2 3">LH4</strain>
    </source>
</reference>
<dbReference type="RefSeq" id="WP_107718442.1">
    <property type="nucleotide sequence ID" value="NZ_CP028475.1"/>
</dbReference>
<dbReference type="CDD" id="cd17748">
    <property type="entry name" value="BRCT_DNA_ligase_like"/>
    <property type="match status" value="1"/>
</dbReference>
<organism evidence="2 3">
    <name type="scientific">Celeribacter baekdonensis</name>
    <dbReference type="NCBI Taxonomy" id="875171"/>
    <lineage>
        <taxon>Bacteria</taxon>
        <taxon>Pseudomonadati</taxon>
        <taxon>Pseudomonadota</taxon>
        <taxon>Alphaproteobacteria</taxon>
        <taxon>Rhodobacterales</taxon>
        <taxon>Roseobacteraceae</taxon>
        <taxon>Celeribacter</taxon>
    </lineage>
</organism>